<proteinExistence type="predicted"/>
<evidence type="ECO:0000313" key="1">
    <source>
        <dbReference type="EMBL" id="KAK1308624.1"/>
    </source>
</evidence>
<protein>
    <submittedName>
        <fullName evidence="1">Uncharacterized protein</fullName>
    </submittedName>
</protein>
<organism evidence="1 2">
    <name type="scientific">Acorus calamus</name>
    <name type="common">Sweet flag</name>
    <dbReference type="NCBI Taxonomy" id="4465"/>
    <lineage>
        <taxon>Eukaryota</taxon>
        <taxon>Viridiplantae</taxon>
        <taxon>Streptophyta</taxon>
        <taxon>Embryophyta</taxon>
        <taxon>Tracheophyta</taxon>
        <taxon>Spermatophyta</taxon>
        <taxon>Magnoliopsida</taxon>
        <taxon>Liliopsida</taxon>
        <taxon>Acoraceae</taxon>
        <taxon>Acorus</taxon>
    </lineage>
</organism>
<gene>
    <name evidence="1" type="ORF">QJS10_CPA09g00416</name>
</gene>
<sequence length="56" mass="6457">MSRQVSFTCKLDATEALKDESNQTIFMAFSNDFKVDWIERQGITYPTPSYIPQPLP</sequence>
<reference evidence="1" key="2">
    <citation type="submission" date="2023-06" db="EMBL/GenBank/DDBJ databases">
        <authorList>
            <person name="Ma L."/>
            <person name="Liu K.-W."/>
            <person name="Li Z."/>
            <person name="Hsiao Y.-Y."/>
            <person name="Qi Y."/>
            <person name="Fu T."/>
            <person name="Tang G."/>
            <person name="Zhang D."/>
            <person name="Sun W.-H."/>
            <person name="Liu D.-K."/>
            <person name="Li Y."/>
            <person name="Chen G.-Z."/>
            <person name="Liu X.-D."/>
            <person name="Liao X.-Y."/>
            <person name="Jiang Y.-T."/>
            <person name="Yu X."/>
            <person name="Hao Y."/>
            <person name="Huang J."/>
            <person name="Zhao X.-W."/>
            <person name="Ke S."/>
            <person name="Chen Y.-Y."/>
            <person name="Wu W.-L."/>
            <person name="Hsu J.-L."/>
            <person name="Lin Y.-F."/>
            <person name="Huang M.-D."/>
            <person name="Li C.-Y."/>
            <person name="Huang L."/>
            <person name="Wang Z.-W."/>
            <person name="Zhao X."/>
            <person name="Zhong W.-Y."/>
            <person name="Peng D.-H."/>
            <person name="Ahmad S."/>
            <person name="Lan S."/>
            <person name="Zhang J.-S."/>
            <person name="Tsai W.-C."/>
            <person name="Van De Peer Y."/>
            <person name="Liu Z.-J."/>
        </authorList>
    </citation>
    <scope>NUCLEOTIDE SEQUENCE</scope>
    <source>
        <strain evidence="1">CP</strain>
        <tissue evidence="1">Leaves</tissue>
    </source>
</reference>
<reference evidence="1" key="1">
    <citation type="journal article" date="2023" name="Nat. Commun.">
        <title>Diploid and tetraploid genomes of Acorus and the evolution of monocots.</title>
        <authorList>
            <person name="Ma L."/>
            <person name="Liu K.W."/>
            <person name="Li Z."/>
            <person name="Hsiao Y.Y."/>
            <person name="Qi Y."/>
            <person name="Fu T."/>
            <person name="Tang G.D."/>
            <person name="Zhang D."/>
            <person name="Sun W.H."/>
            <person name="Liu D.K."/>
            <person name="Li Y."/>
            <person name="Chen G.Z."/>
            <person name="Liu X.D."/>
            <person name="Liao X.Y."/>
            <person name="Jiang Y.T."/>
            <person name="Yu X."/>
            <person name="Hao Y."/>
            <person name="Huang J."/>
            <person name="Zhao X.W."/>
            <person name="Ke S."/>
            <person name="Chen Y.Y."/>
            <person name="Wu W.L."/>
            <person name="Hsu J.L."/>
            <person name="Lin Y.F."/>
            <person name="Huang M.D."/>
            <person name="Li C.Y."/>
            <person name="Huang L."/>
            <person name="Wang Z.W."/>
            <person name="Zhao X."/>
            <person name="Zhong W.Y."/>
            <person name="Peng D.H."/>
            <person name="Ahmad S."/>
            <person name="Lan S."/>
            <person name="Zhang J.S."/>
            <person name="Tsai W.C."/>
            <person name="Van de Peer Y."/>
            <person name="Liu Z.J."/>
        </authorList>
    </citation>
    <scope>NUCLEOTIDE SEQUENCE</scope>
    <source>
        <strain evidence="1">CP</strain>
    </source>
</reference>
<keyword evidence="2" id="KW-1185">Reference proteome</keyword>
<accession>A0AAV9E653</accession>
<dbReference type="EMBL" id="JAUJYO010000009">
    <property type="protein sequence ID" value="KAK1308624.1"/>
    <property type="molecule type" value="Genomic_DNA"/>
</dbReference>
<evidence type="ECO:0000313" key="2">
    <source>
        <dbReference type="Proteomes" id="UP001180020"/>
    </source>
</evidence>
<dbReference type="AlphaFoldDB" id="A0AAV9E653"/>
<comment type="caution">
    <text evidence="1">The sequence shown here is derived from an EMBL/GenBank/DDBJ whole genome shotgun (WGS) entry which is preliminary data.</text>
</comment>
<dbReference type="Proteomes" id="UP001180020">
    <property type="component" value="Unassembled WGS sequence"/>
</dbReference>
<name>A0AAV9E653_ACOCL</name>